<dbReference type="GO" id="GO:0097720">
    <property type="term" value="P:calcineurin-mediated signaling"/>
    <property type="evidence" value="ECO:0007669"/>
    <property type="project" value="InterPro"/>
</dbReference>
<gene>
    <name evidence="2" type="ORF">G9C98_000867</name>
</gene>
<reference evidence="2" key="1">
    <citation type="submission" date="2020-03" db="EMBL/GenBank/DDBJ databases">
        <authorList>
            <person name="Chebbi M.A."/>
            <person name="Drezen J.M."/>
        </authorList>
    </citation>
    <scope>NUCLEOTIDE SEQUENCE</scope>
    <source>
        <tissue evidence="2">Whole body</tissue>
    </source>
</reference>
<feature type="region of interest" description="Disordered" evidence="1">
    <location>
        <begin position="188"/>
        <end position="220"/>
    </location>
</feature>
<feature type="compositionally biased region" description="Basic and acidic residues" evidence="1">
    <location>
        <begin position="295"/>
        <end position="309"/>
    </location>
</feature>
<name>A0A8J5RFL2_9HYME</name>
<evidence type="ECO:0000313" key="2">
    <source>
        <dbReference type="EMBL" id="KAG8040296.1"/>
    </source>
</evidence>
<feature type="compositionally biased region" description="Low complexity" evidence="1">
    <location>
        <begin position="422"/>
        <end position="433"/>
    </location>
</feature>
<feature type="compositionally biased region" description="Polar residues" evidence="1">
    <location>
        <begin position="570"/>
        <end position="579"/>
    </location>
</feature>
<feature type="compositionally biased region" description="Basic and acidic residues" evidence="1">
    <location>
        <begin position="856"/>
        <end position="871"/>
    </location>
</feature>
<evidence type="ECO:0000313" key="3">
    <source>
        <dbReference type="Proteomes" id="UP000729913"/>
    </source>
</evidence>
<feature type="compositionally biased region" description="Low complexity" evidence="1">
    <location>
        <begin position="463"/>
        <end position="475"/>
    </location>
</feature>
<proteinExistence type="predicted"/>
<feature type="region of interest" description="Disordered" evidence="1">
    <location>
        <begin position="537"/>
        <end position="587"/>
    </location>
</feature>
<feature type="region of interest" description="Disordered" evidence="1">
    <location>
        <begin position="839"/>
        <end position="881"/>
    </location>
</feature>
<feature type="compositionally biased region" description="Polar residues" evidence="1">
    <location>
        <begin position="195"/>
        <end position="208"/>
    </location>
</feature>
<dbReference type="InterPro" id="IPR043360">
    <property type="entry name" value="PP2B"/>
</dbReference>
<accession>A0A8J5RFL2</accession>
<organism evidence="2 3">
    <name type="scientific">Cotesia typhae</name>
    <dbReference type="NCBI Taxonomy" id="2053667"/>
    <lineage>
        <taxon>Eukaryota</taxon>
        <taxon>Metazoa</taxon>
        <taxon>Ecdysozoa</taxon>
        <taxon>Arthropoda</taxon>
        <taxon>Hexapoda</taxon>
        <taxon>Insecta</taxon>
        <taxon>Pterygota</taxon>
        <taxon>Neoptera</taxon>
        <taxon>Endopterygota</taxon>
        <taxon>Hymenoptera</taxon>
        <taxon>Apocrita</taxon>
        <taxon>Ichneumonoidea</taxon>
        <taxon>Braconidae</taxon>
        <taxon>Microgastrinae</taxon>
        <taxon>Cotesia</taxon>
    </lineage>
</organism>
<evidence type="ECO:0000256" key="1">
    <source>
        <dbReference type="SAM" id="MobiDB-lite"/>
    </source>
</evidence>
<feature type="region of interest" description="Disordered" evidence="1">
    <location>
        <begin position="288"/>
        <end position="309"/>
    </location>
</feature>
<dbReference type="GO" id="GO:0033192">
    <property type="term" value="F:calmodulin-dependent protein phosphatase activity"/>
    <property type="evidence" value="ECO:0007669"/>
    <property type="project" value="InterPro"/>
</dbReference>
<dbReference type="PANTHER" id="PTHR45673">
    <property type="entry name" value="SERINE/THREONINE-PROTEIN PHOSPHATASE 2B CATALYTIC SUBUNIT 1-RELATED"/>
    <property type="match status" value="1"/>
</dbReference>
<protein>
    <submittedName>
        <fullName evidence="2">Uncharacterized protein</fullName>
    </submittedName>
</protein>
<dbReference type="OrthoDB" id="10386741at2759"/>
<sequence length="964" mass="106476">MDYRQVPPVMEDTPQKPKQASHSIPPGANVPVDYHPGDESFLSADTSNISMKIPDEKSIPAHQVLTPLKENVAILCENSPSMDLLIRRMNRLGLMTPVDAIKSRRSALLLNKSITSQDAVQQESTHQTPRRTLFDESVSEEKSQSPIEIENDLLSIVLERTHTHCKRLSDQFSISESFLPTDLIPWESSTEHETSQIPEDQDVSSSLEIDSKAEEESENPQVDIKVNKFDVDEGKNVEECKMTSTPAESASTQLQCLQLAENNQLNESLVYVSQVFLCLQLSNKHAAKKQATRGQESKAEKVEDPSKDNMGEDILQKAIDEKMGALLKKEQVTLVRNSFLKSFHNECAKITDAWDEKSQNLSYEVDKTDNEPAMDSDDKMKEEIKVQEDLSKEHSTSFSLMSFESPGASSKISSGEVKDLQSVSSRSSYSDESLACEPKSDHSEISSVSANLESPKSLKSRDFSSMSSLPSSISNESVAGTVASEARDNSSLLVNIGSPARPTSLIDSKNASCLSHSQLGSSNLRKSVSNLHSSSIYDIQGSSEGPELSELASAMESDRSRNSRTSSSDVNKSSAQSCHPDTPAIEFNKFSPSKTFEQFRTRSRSVSPNRRYSNMFTTEGQDYSNIEPKNLNTLEEESPSQCSTERPLTYDDYKKINYNPEGLLTVEDDKDKDSSSMIVEVSSGPTSVNDPTEDFSMVNQTAELEACEASMTGLVKTENTTIELNDSVECISEIPATDAEILSGAEKCNSTIQLDDTQEIKESLVDTSVMQGSGSELMDKTTFYDALESLNSSSIEETPCVSKPVETVKSPMTPKSKKKSESLFRKMIERSPYLKSKPIASSSKVEDLSDSTIVTEEEHSREIKRIRDARQMPEVPSPPSHRLTVTEVVDAETGKPRLDVLKNHFILEGRIDEEAALRIINDGATLLRAEETMMTVEAPVTICVRIVSMGTEVVLSNQNVPTQR</sequence>
<dbReference type="AlphaFoldDB" id="A0A8J5RFL2"/>
<feature type="compositionally biased region" description="Polar residues" evidence="1">
    <location>
        <begin position="116"/>
        <end position="127"/>
    </location>
</feature>
<comment type="caution">
    <text evidence="2">The sequence shown here is derived from an EMBL/GenBank/DDBJ whole genome shotgun (WGS) entry which is preliminary data.</text>
</comment>
<dbReference type="EMBL" id="JAAOIC020000023">
    <property type="protein sequence ID" value="KAG8040296.1"/>
    <property type="molecule type" value="Genomic_DNA"/>
</dbReference>
<feature type="compositionally biased region" description="Polar residues" evidence="1">
    <location>
        <begin position="445"/>
        <end position="454"/>
    </location>
</feature>
<feature type="compositionally biased region" description="Polar residues" evidence="1">
    <location>
        <begin position="404"/>
        <end position="413"/>
    </location>
</feature>
<keyword evidence="3" id="KW-1185">Reference proteome</keyword>
<feature type="region of interest" description="Disordered" evidence="1">
    <location>
        <begin position="1"/>
        <end position="30"/>
    </location>
</feature>
<dbReference type="Proteomes" id="UP000729913">
    <property type="component" value="Unassembled WGS sequence"/>
</dbReference>
<reference evidence="2" key="2">
    <citation type="submission" date="2021-04" db="EMBL/GenBank/DDBJ databases">
        <title>Genome-wide patterns of bracovirus chromosomal integration into multiple host tissues during parasitism.</title>
        <authorList>
            <person name="Chebbi M.A.C."/>
        </authorList>
    </citation>
    <scope>NUCLEOTIDE SEQUENCE</scope>
    <source>
        <tissue evidence="2">Whole body</tissue>
    </source>
</reference>
<feature type="region of interest" description="Disordered" evidence="1">
    <location>
        <begin position="116"/>
        <end position="146"/>
    </location>
</feature>
<feature type="region of interest" description="Disordered" evidence="1">
    <location>
        <begin position="404"/>
        <end position="475"/>
    </location>
</feature>